<evidence type="ECO:0000256" key="2">
    <source>
        <dbReference type="SAM" id="Phobius"/>
    </source>
</evidence>
<feature type="region of interest" description="Disordered" evidence="1">
    <location>
        <begin position="173"/>
        <end position="199"/>
    </location>
</feature>
<dbReference type="Proteomes" id="UP000198420">
    <property type="component" value="Unassembled WGS sequence"/>
</dbReference>
<proteinExistence type="predicted"/>
<keyword evidence="2" id="KW-1133">Transmembrane helix</keyword>
<accession>A0A239AJ48</accession>
<sequence>MDTEPGLPRRPGEIRHTPSQGIPRITPREGTPVLPPGRPVPPGAPVPPGPPIPPDAPTRPIVHTAPVAQAAQAPPRVWGTPPRSHPRPPLGGSEWAAVPEAQDAYSEPEEWSSATGPMGVRETSGVQVRLGSRERERERRERRRKGRRSGLVAAGVLVLAGLVTIGLVLTPGSGDEGGTEAAPAAGERAPGGGAKLPPAGSPITVGTADGSRYRIAAVTSGISDGVVTTFQSTPPSGTAFPYIEYILSNPSGANVLLDFPGDVFVRRDLVTPEARGRCMPQAGVSEALCTPPTGSQVVRRLAGGALVAGEGGDKYLPPGASYLVRATVDVPVDRGVRRSDMALYVWKQLYMADQLAKQAPFPK</sequence>
<dbReference type="EMBL" id="FZNP01000009">
    <property type="protein sequence ID" value="SNR95696.1"/>
    <property type="molecule type" value="Genomic_DNA"/>
</dbReference>
<dbReference type="AlphaFoldDB" id="A0A239AJ48"/>
<gene>
    <name evidence="3" type="ORF">SAMN06265355_10913</name>
</gene>
<feature type="compositionally biased region" description="Low complexity" evidence="1">
    <location>
        <begin position="58"/>
        <end position="75"/>
    </location>
</feature>
<feature type="region of interest" description="Disordered" evidence="1">
    <location>
        <begin position="1"/>
        <end position="148"/>
    </location>
</feature>
<keyword evidence="2" id="KW-0812">Transmembrane</keyword>
<dbReference type="OrthoDB" id="3471158at2"/>
<evidence type="ECO:0000313" key="3">
    <source>
        <dbReference type="EMBL" id="SNR95696.1"/>
    </source>
</evidence>
<protein>
    <submittedName>
        <fullName evidence="3">Uncharacterized protein</fullName>
    </submittedName>
</protein>
<feature type="compositionally biased region" description="Low complexity" evidence="1">
    <location>
        <begin position="179"/>
        <end position="188"/>
    </location>
</feature>
<feature type="transmembrane region" description="Helical" evidence="2">
    <location>
        <begin position="149"/>
        <end position="169"/>
    </location>
</feature>
<feature type="compositionally biased region" description="Pro residues" evidence="1">
    <location>
        <begin position="33"/>
        <end position="57"/>
    </location>
</feature>
<dbReference type="RefSeq" id="WP_143227204.1">
    <property type="nucleotide sequence ID" value="NZ_FZNP01000009.1"/>
</dbReference>
<reference evidence="4" key="1">
    <citation type="submission" date="2017-06" db="EMBL/GenBank/DDBJ databases">
        <authorList>
            <person name="Varghese N."/>
            <person name="Submissions S."/>
        </authorList>
    </citation>
    <scope>NUCLEOTIDE SEQUENCE [LARGE SCALE GENOMIC DNA]</scope>
    <source>
        <strain evidence="4">DSM 44485</strain>
    </source>
</reference>
<organism evidence="3 4">
    <name type="scientific">Actinomadura mexicana</name>
    <dbReference type="NCBI Taxonomy" id="134959"/>
    <lineage>
        <taxon>Bacteria</taxon>
        <taxon>Bacillati</taxon>
        <taxon>Actinomycetota</taxon>
        <taxon>Actinomycetes</taxon>
        <taxon>Streptosporangiales</taxon>
        <taxon>Thermomonosporaceae</taxon>
        <taxon>Actinomadura</taxon>
    </lineage>
</organism>
<name>A0A239AJ48_9ACTN</name>
<keyword evidence="2" id="KW-0472">Membrane</keyword>
<evidence type="ECO:0000313" key="4">
    <source>
        <dbReference type="Proteomes" id="UP000198420"/>
    </source>
</evidence>
<keyword evidence="4" id="KW-1185">Reference proteome</keyword>
<evidence type="ECO:0000256" key="1">
    <source>
        <dbReference type="SAM" id="MobiDB-lite"/>
    </source>
</evidence>